<dbReference type="GO" id="GO:0003746">
    <property type="term" value="F:translation elongation factor activity"/>
    <property type="evidence" value="ECO:0007669"/>
    <property type="project" value="UniProtKB-KW"/>
</dbReference>
<dbReference type="InterPro" id="IPR009000">
    <property type="entry name" value="Transl_B-barrel_sf"/>
</dbReference>
<evidence type="ECO:0000256" key="2">
    <source>
        <dbReference type="ARBA" id="ARBA00022741"/>
    </source>
</evidence>
<dbReference type="SUPFAM" id="SSF54211">
    <property type="entry name" value="Ribosomal protein S5 domain 2-like"/>
    <property type="match status" value="1"/>
</dbReference>
<dbReference type="CDD" id="cd03713">
    <property type="entry name" value="EFG_mtEFG_C"/>
    <property type="match status" value="1"/>
</dbReference>
<dbReference type="PANTHER" id="PTHR43261:SF6">
    <property type="entry name" value="ELONGATION FACTOR G-LIKE PROTEIN"/>
    <property type="match status" value="1"/>
</dbReference>
<evidence type="ECO:0000256" key="7">
    <source>
        <dbReference type="SAM" id="MobiDB-lite"/>
    </source>
</evidence>
<dbReference type="PANTHER" id="PTHR43261">
    <property type="entry name" value="TRANSLATION ELONGATION FACTOR G-RELATED"/>
    <property type="match status" value="1"/>
</dbReference>
<name>A0A3A3G1F3_9BURK</name>
<feature type="domain" description="Tr-type G" evidence="8">
    <location>
        <begin position="6"/>
        <end position="261"/>
    </location>
</feature>
<dbReference type="SMART" id="SM00838">
    <property type="entry name" value="EFG_C"/>
    <property type="match status" value="1"/>
</dbReference>
<dbReference type="GO" id="GO:0003924">
    <property type="term" value="F:GTPase activity"/>
    <property type="evidence" value="ECO:0007669"/>
    <property type="project" value="InterPro"/>
</dbReference>
<dbReference type="Pfam" id="PF14492">
    <property type="entry name" value="EFG_III"/>
    <property type="match status" value="1"/>
</dbReference>
<organism evidence="9 10">
    <name type="scientific">Noviherbaspirillum saxi</name>
    <dbReference type="NCBI Taxonomy" id="2320863"/>
    <lineage>
        <taxon>Bacteria</taxon>
        <taxon>Pseudomonadati</taxon>
        <taxon>Pseudomonadota</taxon>
        <taxon>Betaproteobacteria</taxon>
        <taxon>Burkholderiales</taxon>
        <taxon>Oxalobacteraceae</taxon>
        <taxon>Noviherbaspirillum</taxon>
    </lineage>
</organism>
<dbReference type="InterPro" id="IPR035649">
    <property type="entry name" value="EFG_V"/>
</dbReference>
<evidence type="ECO:0000256" key="6">
    <source>
        <dbReference type="ARBA" id="ARBA00024731"/>
    </source>
</evidence>
<keyword evidence="4" id="KW-0648">Protein biosynthesis</keyword>
<dbReference type="SUPFAM" id="SSF54980">
    <property type="entry name" value="EF-G C-terminal domain-like"/>
    <property type="match status" value="2"/>
</dbReference>
<keyword evidence="3 9" id="KW-0251">Elongation factor</keyword>
<dbReference type="NCBIfam" id="NF009381">
    <property type="entry name" value="PRK12740.1-5"/>
    <property type="match status" value="1"/>
</dbReference>
<dbReference type="PROSITE" id="PS51722">
    <property type="entry name" value="G_TR_2"/>
    <property type="match status" value="1"/>
</dbReference>
<dbReference type="CDD" id="cd04170">
    <property type="entry name" value="EF-G_bact"/>
    <property type="match status" value="1"/>
</dbReference>
<dbReference type="AlphaFoldDB" id="A0A3A3G1F3"/>
<dbReference type="SMART" id="SM00889">
    <property type="entry name" value="EFG_IV"/>
    <property type="match status" value="1"/>
</dbReference>
<evidence type="ECO:0000256" key="1">
    <source>
        <dbReference type="ARBA" id="ARBA00017872"/>
    </source>
</evidence>
<dbReference type="FunFam" id="3.30.70.240:FF:000001">
    <property type="entry name" value="Elongation factor G"/>
    <property type="match status" value="1"/>
</dbReference>
<keyword evidence="10" id="KW-1185">Reference proteome</keyword>
<dbReference type="Pfam" id="PF00679">
    <property type="entry name" value="EFG_C"/>
    <property type="match status" value="1"/>
</dbReference>
<reference evidence="10" key="1">
    <citation type="submission" date="2018-09" db="EMBL/GenBank/DDBJ databases">
        <authorList>
            <person name="Zhu H."/>
        </authorList>
    </citation>
    <scope>NUCLEOTIDE SEQUENCE [LARGE SCALE GENOMIC DNA]</scope>
    <source>
        <strain evidence="10">K1R23-30</strain>
    </source>
</reference>
<dbReference type="Gene3D" id="3.40.50.300">
    <property type="entry name" value="P-loop containing nucleotide triphosphate hydrolases"/>
    <property type="match status" value="1"/>
</dbReference>
<evidence type="ECO:0000259" key="8">
    <source>
        <dbReference type="PROSITE" id="PS51722"/>
    </source>
</evidence>
<dbReference type="GO" id="GO:0097216">
    <property type="term" value="F:guanosine tetraphosphate binding"/>
    <property type="evidence" value="ECO:0007669"/>
    <property type="project" value="UniProtKB-ARBA"/>
</dbReference>
<dbReference type="InterPro" id="IPR053905">
    <property type="entry name" value="EF-G-like_DII"/>
</dbReference>
<gene>
    <name evidence="9" type="ORF">D3871_24830</name>
</gene>
<dbReference type="SUPFAM" id="SSF50447">
    <property type="entry name" value="Translation proteins"/>
    <property type="match status" value="1"/>
</dbReference>
<evidence type="ECO:0000256" key="5">
    <source>
        <dbReference type="ARBA" id="ARBA00023134"/>
    </source>
</evidence>
<keyword evidence="5" id="KW-0342">GTP-binding</keyword>
<keyword evidence="2" id="KW-0547">Nucleotide-binding</keyword>
<evidence type="ECO:0000313" key="10">
    <source>
        <dbReference type="Proteomes" id="UP000265955"/>
    </source>
</evidence>
<dbReference type="Gene3D" id="3.30.70.870">
    <property type="entry name" value="Elongation Factor G (Translational Gtpase), domain 3"/>
    <property type="match status" value="1"/>
</dbReference>
<dbReference type="NCBIfam" id="NF009891">
    <property type="entry name" value="PRK13351.1-1"/>
    <property type="match status" value="1"/>
</dbReference>
<dbReference type="InterPro" id="IPR005517">
    <property type="entry name" value="Transl_elong_EFG/EF2_IV"/>
</dbReference>
<dbReference type="InterPro" id="IPR035647">
    <property type="entry name" value="EFG_III/V"/>
</dbReference>
<dbReference type="GO" id="GO:0032790">
    <property type="term" value="P:ribosome disassembly"/>
    <property type="evidence" value="ECO:0007669"/>
    <property type="project" value="TreeGrafter"/>
</dbReference>
<dbReference type="Pfam" id="PF03764">
    <property type="entry name" value="EFG_IV"/>
    <property type="match status" value="1"/>
</dbReference>
<dbReference type="Gene3D" id="3.30.230.10">
    <property type="match status" value="1"/>
</dbReference>
<dbReference type="InterPro" id="IPR041095">
    <property type="entry name" value="EFG_II"/>
</dbReference>
<dbReference type="SUPFAM" id="SSF52540">
    <property type="entry name" value="P-loop containing nucleoside triphosphate hydrolases"/>
    <property type="match status" value="1"/>
</dbReference>
<evidence type="ECO:0000313" key="9">
    <source>
        <dbReference type="EMBL" id="RJF91903.1"/>
    </source>
</evidence>
<dbReference type="GO" id="GO:0005525">
    <property type="term" value="F:GTP binding"/>
    <property type="evidence" value="ECO:0007669"/>
    <property type="project" value="UniProtKB-KW"/>
</dbReference>
<proteinExistence type="predicted"/>
<dbReference type="RefSeq" id="WP_119771801.1">
    <property type="nucleotide sequence ID" value="NZ_QYUO01000003.1"/>
</dbReference>
<feature type="region of interest" description="Disordered" evidence="7">
    <location>
        <begin position="664"/>
        <end position="683"/>
    </location>
</feature>
<dbReference type="InterPro" id="IPR000640">
    <property type="entry name" value="EFG_V-like"/>
</dbReference>
<evidence type="ECO:0000256" key="4">
    <source>
        <dbReference type="ARBA" id="ARBA00022917"/>
    </source>
</evidence>
<dbReference type="OrthoDB" id="9804431at2"/>
<accession>A0A3A3G1F3</accession>
<dbReference type="Gene3D" id="3.30.70.240">
    <property type="match status" value="1"/>
</dbReference>
<comment type="caution">
    <text evidence="9">The sequence shown here is derived from an EMBL/GenBank/DDBJ whole genome shotgun (WGS) entry which is preliminary data.</text>
</comment>
<dbReference type="InterPro" id="IPR000795">
    <property type="entry name" value="T_Tr_GTP-bd_dom"/>
</dbReference>
<dbReference type="InterPro" id="IPR014721">
    <property type="entry name" value="Ribsml_uS5_D2-typ_fold_subgr"/>
</dbReference>
<dbReference type="InterPro" id="IPR027417">
    <property type="entry name" value="P-loop_NTPase"/>
</dbReference>
<dbReference type="FunFam" id="3.30.230.10:FF:000003">
    <property type="entry name" value="Elongation factor G"/>
    <property type="match status" value="1"/>
</dbReference>
<dbReference type="Proteomes" id="UP000265955">
    <property type="component" value="Unassembled WGS sequence"/>
</dbReference>
<comment type="function">
    <text evidence="6">Catalyzes the GTP-dependent ribosomal translocation step during translation elongation. During this step, the ribosome changes from the pre-translocational (PRE) to the post-translocational (POST) state as the newly formed A-site-bound peptidyl-tRNA and P-site-bound deacylated tRNA move to the P and E sites, respectively. Catalyzes the coordinated movement of the two tRNA molecules, the mRNA and conformational changes in the ribosome.</text>
</comment>
<dbReference type="InterPro" id="IPR047872">
    <property type="entry name" value="EFG_IV"/>
</dbReference>
<dbReference type="Gene3D" id="2.40.30.10">
    <property type="entry name" value="Translation factors"/>
    <property type="match status" value="1"/>
</dbReference>
<dbReference type="InterPro" id="IPR020568">
    <property type="entry name" value="Ribosomal_Su5_D2-typ_SF"/>
</dbReference>
<dbReference type="EMBL" id="QYUO01000003">
    <property type="protein sequence ID" value="RJF91903.1"/>
    <property type="molecule type" value="Genomic_DNA"/>
</dbReference>
<protein>
    <recommendedName>
        <fullName evidence="1">Elongation factor G</fullName>
    </recommendedName>
</protein>
<sequence>MPYRTEEIRNIALVGHSGSGKTALSEALLHASGMIASQGSVERGSTVSDYDPLERTYQHSLYSSLLHIDHRDTRIYLADTPGYPDFIGQAISALPAADTAAVVIDAQNGIEMITLRMMELARERAMCRLIIVNKIDAPDIDLPGLVKGIQEVFGKECLPINLPAAGGSEVIDCFFNPDGDADFSSVALVHRALIDQVVEVDPAFMETYLEQGDIAPEVLHAPFEQALREGHLIPICFVSARNGAGIAQLLDIFIRLMPNPTEGNPPLFYQEEPDAAHKHTTIKAVQDPARHVLAHVFKTVMDPYVGKLSVFRIHQGTVRRDGTLYIGDIRKPFRVAHLYRLQGKEQIEIAEGVPGDICAVTRIEDISYDSILHDAAEDAHIHLEPPPLPQPIYGLSIEACKRGDEQRLWDILQKLCAEDPCLRVDRLMSTGETVMSGLGELHLRSVLDRLTEIYKTEVDTHPPKIAYRETIAAGGEGHYRHKKQSGGAGQFGEVFLKVESLPRSAGFEFVDAVKGGVIPRQFLPAVEKGVLQAMESGPVAGFPMQDVRVTVHDGKSHPVDSKDIAFMVAGRKAFRDAVLKARPLLLEPIVNIEVSVPEEKMGDVTSDLSARRGQISGMRKGHGDATIVSGQIPLSELNGYQSQLHSSTAGRGSYTVSFSHYDPVPPGMQQRMASQHKEVPDEA</sequence>
<dbReference type="Pfam" id="PF00009">
    <property type="entry name" value="GTP_EFTU"/>
    <property type="match status" value="1"/>
</dbReference>
<evidence type="ECO:0000256" key="3">
    <source>
        <dbReference type="ARBA" id="ARBA00022768"/>
    </source>
</evidence>
<dbReference type="Pfam" id="PF22042">
    <property type="entry name" value="EF-G_D2"/>
    <property type="match status" value="1"/>
</dbReference>
<dbReference type="CDD" id="cd01434">
    <property type="entry name" value="EFG_mtEFG1_IV"/>
    <property type="match status" value="1"/>
</dbReference>